<feature type="region of interest" description="Disordered" evidence="1">
    <location>
        <begin position="68"/>
        <end position="87"/>
    </location>
</feature>
<dbReference type="AlphaFoldDB" id="A0A2T9YTI2"/>
<keyword evidence="3" id="KW-1185">Reference proteome</keyword>
<evidence type="ECO:0000313" key="3">
    <source>
        <dbReference type="Proteomes" id="UP000245383"/>
    </source>
</evidence>
<gene>
    <name evidence="2" type="ORF">BB561_001698</name>
</gene>
<accession>A0A2T9YTI2</accession>
<reference evidence="2 3" key="1">
    <citation type="journal article" date="2018" name="MBio">
        <title>Comparative Genomics Reveals the Core Gene Toolbox for the Fungus-Insect Symbiosis.</title>
        <authorList>
            <person name="Wang Y."/>
            <person name="Stata M."/>
            <person name="Wang W."/>
            <person name="Stajich J.E."/>
            <person name="White M.M."/>
            <person name="Moncalvo J.M."/>
        </authorList>
    </citation>
    <scope>NUCLEOTIDE SEQUENCE [LARGE SCALE GENOMIC DNA]</scope>
    <source>
        <strain evidence="2 3">SWE-8-4</strain>
    </source>
</reference>
<proteinExistence type="predicted"/>
<comment type="caution">
    <text evidence="2">The sequence shown here is derived from an EMBL/GenBank/DDBJ whole genome shotgun (WGS) entry which is preliminary data.</text>
</comment>
<dbReference type="EMBL" id="MBFR01000051">
    <property type="protein sequence ID" value="PVU95606.1"/>
    <property type="molecule type" value="Genomic_DNA"/>
</dbReference>
<evidence type="ECO:0000256" key="1">
    <source>
        <dbReference type="SAM" id="MobiDB-lite"/>
    </source>
</evidence>
<feature type="compositionally biased region" description="Polar residues" evidence="1">
    <location>
        <begin position="68"/>
        <end position="80"/>
    </location>
</feature>
<dbReference type="Proteomes" id="UP000245383">
    <property type="component" value="Unassembled WGS sequence"/>
</dbReference>
<evidence type="ECO:0000313" key="2">
    <source>
        <dbReference type="EMBL" id="PVU95606.1"/>
    </source>
</evidence>
<sequence>MTCETMFSDKVPGKTIGLRLDWISGDSTLPTPANHYSPPTYTEEHWIHNHDLLESNQRLQAFKPSSATTALLGHNSSNKKALSKRVV</sequence>
<name>A0A2T9YTI2_9FUNG</name>
<organism evidence="2 3">
    <name type="scientific">Smittium simulii</name>
    <dbReference type="NCBI Taxonomy" id="133385"/>
    <lineage>
        <taxon>Eukaryota</taxon>
        <taxon>Fungi</taxon>
        <taxon>Fungi incertae sedis</taxon>
        <taxon>Zoopagomycota</taxon>
        <taxon>Kickxellomycotina</taxon>
        <taxon>Harpellomycetes</taxon>
        <taxon>Harpellales</taxon>
        <taxon>Legeriomycetaceae</taxon>
        <taxon>Smittium</taxon>
    </lineage>
</organism>
<protein>
    <submittedName>
        <fullName evidence="2">Uncharacterized protein</fullName>
    </submittedName>
</protein>